<sequence length="268" mass="30927">MPKLLFDPMKHPDWIPPQTAEWHANLASETGRYKYPWNSVFDEPRAEVIFADKIAAYLKENVRVLDVGCGHGEFTKTFAHKAKEVMGIDINEEYIASAIEETGESVTFFVVDADKRLPFPDDSFDVVYTKKGPWLFHKGIEEGHRVIKPGGIVLGLYHCGTDGGLRNLFPGLYYPFPDSYLEDIKAKFERQLSESNLEKIELQIYEEIEYLSRPEDVLIKKCFGQKETLKKIVWQECLKQVEEIFLQYTTPRGLMIVNYHALMIGRAR</sequence>
<dbReference type="Pfam" id="PF13649">
    <property type="entry name" value="Methyltransf_25"/>
    <property type="match status" value="1"/>
</dbReference>
<proteinExistence type="predicted"/>
<reference evidence="2 3" key="1">
    <citation type="submission" date="2022-08" db="EMBL/GenBank/DDBJ databases">
        <title>Paenibacillus endoradicis sp. nov., Paenibacillus radicibacter sp. nov and Paenibacillus pararadicis sp. nov., three cold-adapted plant growth-promoting bacteria isolated from root of Larix gmelinii in Great Khingan.</title>
        <authorList>
            <person name="Xue H."/>
        </authorList>
    </citation>
    <scope>NUCLEOTIDE SEQUENCE [LARGE SCALE GENOMIC DNA]</scope>
    <source>
        <strain evidence="2 3">N5-1-1-5</strain>
    </source>
</reference>
<dbReference type="InterPro" id="IPR029063">
    <property type="entry name" value="SAM-dependent_MTases_sf"/>
</dbReference>
<dbReference type="GO" id="GO:0032259">
    <property type="term" value="P:methylation"/>
    <property type="evidence" value="ECO:0007669"/>
    <property type="project" value="UniProtKB-KW"/>
</dbReference>
<comment type="caution">
    <text evidence="2">The sequence shown here is derived from an EMBL/GenBank/DDBJ whole genome shotgun (WGS) entry which is preliminary data.</text>
</comment>
<keyword evidence="2" id="KW-0808">Transferase</keyword>
<dbReference type="PANTHER" id="PTHR43591:SF110">
    <property type="entry name" value="RHODANESE DOMAIN-CONTAINING PROTEIN"/>
    <property type="match status" value="1"/>
</dbReference>
<accession>A0ABT1YAA4</accession>
<dbReference type="PANTHER" id="PTHR43591">
    <property type="entry name" value="METHYLTRANSFERASE"/>
    <property type="match status" value="1"/>
</dbReference>
<evidence type="ECO:0000313" key="2">
    <source>
        <dbReference type="EMBL" id="MCR8630121.1"/>
    </source>
</evidence>
<dbReference type="RefSeq" id="WP_258211744.1">
    <property type="nucleotide sequence ID" value="NZ_JANQBD010000002.1"/>
</dbReference>
<feature type="domain" description="Methyltransferase" evidence="1">
    <location>
        <begin position="64"/>
        <end position="151"/>
    </location>
</feature>
<organism evidence="2 3">
    <name type="scientific">Paenibacillus radicis</name>
    <name type="common">ex Xue et al. 2023</name>
    <dbReference type="NCBI Taxonomy" id="2972489"/>
    <lineage>
        <taxon>Bacteria</taxon>
        <taxon>Bacillati</taxon>
        <taxon>Bacillota</taxon>
        <taxon>Bacilli</taxon>
        <taxon>Bacillales</taxon>
        <taxon>Paenibacillaceae</taxon>
        <taxon>Paenibacillus</taxon>
    </lineage>
</organism>
<dbReference type="Gene3D" id="3.40.50.150">
    <property type="entry name" value="Vaccinia Virus protein VP39"/>
    <property type="match status" value="1"/>
</dbReference>
<dbReference type="InterPro" id="IPR041698">
    <property type="entry name" value="Methyltransf_25"/>
</dbReference>
<protein>
    <submittedName>
        <fullName evidence="2">Methyltransferase domain-containing protein</fullName>
    </submittedName>
</protein>
<gene>
    <name evidence="2" type="ORF">NV381_02785</name>
</gene>
<keyword evidence="2" id="KW-0489">Methyltransferase</keyword>
<evidence type="ECO:0000313" key="3">
    <source>
        <dbReference type="Proteomes" id="UP001300012"/>
    </source>
</evidence>
<evidence type="ECO:0000259" key="1">
    <source>
        <dbReference type="Pfam" id="PF13649"/>
    </source>
</evidence>
<keyword evidence="3" id="KW-1185">Reference proteome</keyword>
<dbReference type="Proteomes" id="UP001300012">
    <property type="component" value="Unassembled WGS sequence"/>
</dbReference>
<dbReference type="SUPFAM" id="SSF53335">
    <property type="entry name" value="S-adenosyl-L-methionine-dependent methyltransferases"/>
    <property type="match status" value="1"/>
</dbReference>
<name>A0ABT1YAA4_9BACL</name>
<dbReference type="GO" id="GO:0008168">
    <property type="term" value="F:methyltransferase activity"/>
    <property type="evidence" value="ECO:0007669"/>
    <property type="project" value="UniProtKB-KW"/>
</dbReference>
<dbReference type="CDD" id="cd02440">
    <property type="entry name" value="AdoMet_MTases"/>
    <property type="match status" value="1"/>
</dbReference>
<dbReference type="EMBL" id="JANQBD010000002">
    <property type="protein sequence ID" value="MCR8630121.1"/>
    <property type="molecule type" value="Genomic_DNA"/>
</dbReference>